<dbReference type="AlphaFoldDB" id="A0A8C7MLD1"/>
<feature type="compositionally biased region" description="Polar residues" evidence="1">
    <location>
        <begin position="73"/>
        <end position="92"/>
    </location>
</feature>
<name>A0A8C7MLD1_ONCKI</name>
<reference evidence="2" key="1">
    <citation type="submission" date="2025-08" db="UniProtKB">
        <authorList>
            <consortium name="Ensembl"/>
        </authorList>
    </citation>
    <scope>IDENTIFICATION</scope>
</reference>
<feature type="region of interest" description="Disordered" evidence="1">
    <location>
        <begin position="504"/>
        <end position="524"/>
    </location>
</feature>
<dbReference type="Ensembl" id="ENSOKIT00005067257.1">
    <property type="protein sequence ID" value="ENSOKIP00005063280.1"/>
    <property type="gene ID" value="ENSOKIG00005027125.1"/>
</dbReference>
<organism evidence="2 3">
    <name type="scientific">Oncorhynchus kisutch</name>
    <name type="common">Coho salmon</name>
    <name type="synonym">Salmo kisutch</name>
    <dbReference type="NCBI Taxonomy" id="8019"/>
    <lineage>
        <taxon>Eukaryota</taxon>
        <taxon>Metazoa</taxon>
        <taxon>Chordata</taxon>
        <taxon>Craniata</taxon>
        <taxon>Vertebrata</taxon>
        <taxon>Euteleostomi</taxon>
        <taxon>Actinopterygii</taxon>
        <taxon>Neopterygii</taxon>
        <taxon>Teleostei</taxon>
        <taxon>Protacanthopterygii</taxon>
        <taxon>Salmoniformes</taxon>
        <taxon>Salmonidae</taxon>
        <taxon>Salmoninae</taxon>
        <taxon>Oncorhynchus</taxon>
    </lineage>
</organism>
<evidence type="ECO:0000313" key="3">
    <source>
        <dbReference type="Proteomes" id="UP000694557"/>
    </source>
</evidence>
<keyword evidence="3" id="KW-1185">Reference proteome</keyword>
<reference evidence="2" key="2">
    <citation type="submission" date="2025-09" db="UniProtKB">
        <authorList>
            <consortium name="Ensembl"/>
        </authorList>
    </citation>
    <scope>IDENTIFICATION</scope>
</reference>
<accession>A0A8C7MLD1</accession>
<sequence length="603" mass="68366">MDREGNRSHYGQRGQQESLWTERTTGVTMDREDNRSHYGQRRQQESLWTERTTGVTMDREDNRSHHGQRRQQESLGQRGQQESLWTERTTGVTMDREDNRSHYGQRGQQESPWTERTTGVTMDREDNRSHYGQRGQQESLWTEMTTGVTMDREANRSHYGQRRQQESLWTERTTGVTMDREDNRSHYGQRGQQESLWTEKTTGVTMDREDNRSHYGQRGQQESLWTERTTGVTMDREDNRSHYGQRGQQESLWTEKTTGVTMDREDNRSHYGQRGQQESLWTERTTGVTMDREDNRSHYGQRRQQELLWRELHYPAGQMGCQCCRMLKSYIYDPTAQVDVHGRKRDPAESSLYQSHHLPGDSGNQFNIKQNQGFHNLGFSNKYTERGGGGSLKLEIDNNHINKLHAVPTNPERELGTGLAAKPHVGEGGGDLYILHPEGQVPRRDPSKGLNLVRVYPNTPSLDLTLNLTHSGDTDSHPDKIRMVRNFSDPSIGDRYGVGCNTSSVDELDEGVGGTPEYLGDTGDEQSVLSVDIQTSTTSLSSADTNDDRGAPDATTIENGIGISVKKSEDEGKEGEDDDVQSVTDSMVAEALAALEAATAGED</sequence>
<evidence type="ECO:0000256" key="1">
    <source>
        <dbReference type="SAM" id="MobiDB-lite"/>
    </source>
</evidence>
<feature type="compositionally biased region" description="Polar residues" evidence="1">
    <location>
        <begin position="45"/>
        <end position="55"/>
    </location>
</feature>
<feature type="region of interest" description="Disordered" evidence="1">
    <location>
        <begin position="1"/>
        <end position="117"/>
    </location>
</feature>
<protein>
    <submittedName>
        <fullName evidence="2">Uncharacterized protein</fullName>
    </submittedName>
</protein>
<proteinExistence type="predicted"/>
<dbReference type="GeneTree" id="ENSGT01150000287074"/>
<feature type="region of interest" description="Disordered" evidence="1">
    <location>
        <begin position="536"/>
        <end position="583"/>
    </location>
</feature>
<dbReference type="Proteomes" id="UP000694557">
    <property type="component" value="Unassembled WGS sequence"/>
</dbReference>
<evidence type="ECO:0000313" key="2">
    <source>
        <dbReference type="Ensembl" id="ENSOKIP00005063280.1"/>
    </source>
</evidence>
<feature type="compositionally biased region" description="Acidic residues" evidence="1">
    <location>
        <begin position="571"/>
        <end position="580"/>
    </location>
</feature>
<feature type="compositionally biased region" description="Polar residues" evidence="1">
    <location>
        <begin position="13"/>
        <end position="27"/>
    </location>
</feature>
<feature type="compositionally biased region" description="Polar residues" evidence="1">
    <location>
        <begin position="106"/>
        <end position="117"/>
    </location>
</feature>